<feature type="signal peptide" evidence="5">
    <location>
        <begin position="1"/>
        <end position="18"/>
    </location>
</feature>
<keyword evidence="8" id="KW-1185">Reference proteome</keyword>
<keyword evidence="3 5" id="KW-0732">Signal</keyword>
<dbReference type="InterPro" id="IPR007195">
    <property type="entry name" value="TolB_N"/>
</dbReference>
<dbReference type="RefSeq" id="WP_099017654.1">
    <property type="nucleotide sequence ID" value="NZ_NIHB01000001.1"/>
</dbReference>
<dbReference type="Proteomes" id="UP000295724">
    <property type="component" value="Unassembled WGS sequence"/>
</dbReference>
<dbReference type="PANTHER" id="PTHR36842:SF1">
    <property type="entry name" value="PROTEIN TOLB"/>
    <property type="match status" value="1"/>
</dbReference>
<comment type="subunit">
    <text evidence="5">The Tol-Pal system is composed of five core proteins: the inner membrane proteins TolA, TolQ and TolR, the periplasmic protein TolB and the outer membrane protein Pal. They form a network linking the inner and outer membranes and the peptidoglycan layer.</text>
</comment>
<dbReference type="GO" id="GO:0051301">
    <property type="term" value="P:cell division"/>
    <property type="evidence" value="ECO:0007669"/>
    <property type="project" value="UniProtKB-UniRule"/>
</dbReference>
<proteinExistence type="inferred from homology"/>
<dbReference type="GO" id="GO:0042597">
    <property type="term" value="C:periplasmic space"/>
    <property type="evidence" value="ECO:0007669"/>
    <property type="project" value="UniProtKB-SubCell"/>
</dbReference>
<dbReference type="InterPro" id="IPR011659">
    <property type="entry name" value="WD40"/>
</dbReference>
<comment type="similarity">
    <text evidence="2 5">Belongs to the TolB family.</text>
</comment>
<dbReference type="AlphaFoldDB" id="A0A4R6XYK8"/>
<dbReference type="NCBIfam" id="TIGR02800">
    <property type="entry name" value="propeller_TolB"/>
    <property type="match status" value="1"/>
</dbReference>
<dbReference type="InterPro" id="IPR011042">
    <property type="entry name" value="6-blade_b-propeller_TolB-like"/>
</dbReference>
<dbReference type="Pfam" id="PF04052">
    <property type="entry name" value="TolB_N"/>
    <property type="match status" value="1"/>
</dbReference>
<keyword evidence="5" id="KW-0132">Cell division</keyword>
<dbReference type="SUPFAM" id="SSF69304">
    <property type="entry name" value="Tricorn protease N-terminal domain"/>
    <property type="match status" value="1"/>
</dbReference>
<comment type="subcellular location">
    <subcellularLocation>
        <location evidence="1 5">Periplasm</location>
    </subcellularLocation>
</comment>
<dbReference type="EMBL" id="SNZB01000001">
    <property type="protein sequence ID" value="TDR23729.1"/>
    <property type="molecule type" value="Genomic_DNA"/>
</dbReference>
<comment type="caution">
    <text evidence="7">The sequence shown here is derived from an EMBL/GenBank/DDBJ whole genome shotgun (WGS) entry which is preliminary data.</text>
</comment>
<gene>
    <name evidence="5" type="primary">tolB</name>
    <name evidence="7" type="ORF">C8D91_0594</name>
</gene>
<dbReference type="Gene3D" id="2.120.10.30">
    <property type="entry name" value="TolB, C-terminal domain"/>
    <property type="match status" value="1"/>
</dbReference>
<evidence type="ECO:0000256" key="3">
    <source>
        <dbReference type="ARBA" id="ARBA00022729"/>
    </source>
</evidence>
<dbReference type="Pfam" id="PF07676">
    <property type="entry name" value="PD40"/>
    <property type="match status" value="4"/>
</dbReference>
<evidence type="ECO:0000313" key="7">
    <source>
        <dbReference type="EMBL" id="TDR23729.1"/>
    </source>
</evidence>
<dbReference type="InterPro" id="IPR014167">
    <property type="entry name" value="Tol-Pal_TolB"/>
</dbReference>
<dbReference type="PANTHER" id="PTHR36842">
    <property type="entry name" value="PROTEIN TOLB HOMOLOG"/>
    <property type="match status" value="1"/>
</dbReference>
<dbReference type="Gene3D" id="3.40.50.10070">
    <property type="entry name" value="TolB, N-terminal domain"/>
    <property type="match status" value="1"/>
</dbReference>
<keyword evidence="5" id="KW-0131">Cell cycle</keyword>
<dbReference type="HAMAP" id="MF_00671">
    <property type="entry name" value="TolB"/>
    <property type="match status" value="1"/>
</dbReference>
<accession>A0A4R6XYK8</accession>
<dbReference type="SUPFAM" id="SSF52964">
    <property type="entry name" value="TolB, N-terminal domain"/>
    <property type="match status" value="1"/>
</dbReference>
<evidence type="ECO:0000313" key="8">
    <source>
        <dbReference type="Proteomes" id="UP000295724"/>
    </source>
</evidence>
<feature type="chain" id="PRO_5021054234" description="Tol-Pal system protein TolB" evidence="5">
    <location>
        <begin position="19"/>
        <end position="427"/>
    </location>
</feature>
<evidence type="ECO:0000256" key="4">
    <source>
        <dbReference type="ARBA" id="ARBA00022764"/>
    </source>
</evidence>
<evidence type="ECO:0000256" key="2">
    <source>
        <dbReference type="ARBA" id="ARBA00009820"/>
    </source>
</evidence>
<protein>
    <recommendedName>
        <fullName evidence="5">Tol-Pal system protein TolB</fullName>
    </recommendedName>
</protein>
<organism evidence="7 8">
    <name type="scientific">Marinicella litoralis</name>
    <dbReference type="NCBI Taxonomy" id="644220"/>
    <lineage>
        <taxon>Bacteria</taxon>
        <taxon>Pseudomonadati</taxon>
        <taxon>Pseudomonadota</taxon>
        <taxon>Gammaproteobacteria</taxon>
        <taxon>Lysobacterales</taxon>
        <taxon>Marinicellaceae</taxon>
        <taxon>Marinicella</taxon>
    </lineage>
</organism>
<comment type="function">
    <text evidence="5">Part of the Tol-Pal system, which plays a role in outer membrane invagination during cell division and is important for maintaining outer membrane integrity.</text>
</comment>
<dbReference type="GO" id="GO:0017038">
    <property type="term" value="P:protein import"/>
    <property type="evidence" value="ECO:0007669"/>
    <property type="project" value="InterPro"/>
</dbReference>
<evidence type="ECO:0000256" key="1">
    <source>
        <dbReference type="ARBA" id="ARBA00004418"/>
    </source>
</evidence>
<evidence type="ECO:0000259" key="6">
    <source>
        <dbReference type="Pfam" id="PF04052"/>
    </source>
</evidence>
<sequence length="427" mass="46632" precursor="true">MKRLAYLLTLLVTFSGQAQLNITIDGGNASALPIAVVDFVNPGSTLATDMAEIIRNDLARSGQFKPLDKSLLIDKPSADADLNFGTWRLLKSDYVSYGDITHLDDNRMEVRFRLASVAEQKQLLALTLPLNKTQARAGAHYIADRIYEEILGIPGVFSTKLAYVTAVKNAADFKYQLIVADSDGYGPQSLVTSKEPLLSPAWSPDGKKLAYVSFEQGNSAIYIQDLSTGSRTLISSFEGINGAPKFSPNGQKLALTLSKSGNPEIYTINIYDRSLTQITNHWGIDTEPEWSPDGTSIFFTSDRGGKPQIYQTNLIDKKAKRVTFEGDYNARASLSPDGKYIAMVHGNNNEYKIALFHRPSNTFQIVSDGNLDETPSFAPNGAMVLYATKTMAGKGLLKAVSTDGQTSNDLVLSSGHVREPSWSPLIK</sequence>
<reference evidence="7 8" key="1">
    <citation type="submission" date="2019-03" db="EMBL/GenBank/DDBJ databases">
        <title>Genomic Encyclopedia of Type Strains, Phase IV (KMG-IV): sequencing the most valuable type-strain genomes for metagenomic binning, comparative biology and taxonomic classification.</title>
        <authorList>
            <person name="Goeker M."/>
        </authorList>
    </citation>
    <scope>NUCLEOTIDE SEQUENCE [LARGE SCALE GENOMIC DNA]</scope>
    <source>
        <strain evidence="7 8">DSM 25488</strain>
    </source>
</reference>
<name>A0A4R6XYK8_9GAMM</name>
<dbReference type="OrthoDB" id="9802240at2"/>
<feature type="domain" description="TolB N-terminal" evidence="6">
    <location>
        <begin position="20"/>
        <end position="123"/>
    </location>
</feature>
<keyword evidence="4 5" id="KW-0574">Periplasm</keyword>
<evidence type="ECO:0000256" key="5">
    <source>
        <dbReference type="HAMAP-Rule" id="MF_00671"/>
    </source>
</evidence>